<dbReference type="SUPFAM" id="SSF55874">
    <property type="entry name" value="ATPase domain of HSP90 chaperone/DNA topoisomerase II/histidine kinase"/>
    <property type="match status" value="1"/>
</dbReference>
<feature type="domain" description="Histidine kinase/HSP90-like ATPase" evidence="2">
    <location>
        <begin position="8"/>
        <end position="129"/>
    </location>
</feature>
<dbReference type="EMBL" id="VWSF01000007">
    <property type="protein sequence ID" value="KAA5546476.1"/>
    <property type="molecule type" value="Genomic_DNA"/>
</dbReference>
<dbReference type="Gene3D" id="3.30.565.10">
    <property type="entry name" value="Histidine kinase-like ATPase, C-terminal domain"/>
    <property type="match status" value="1"/>
</dbReference>
<evidence type="ECO:0000256" key="1">
    <source>
        <dbReference type="ARBA" id="ARBA00022527"/>
    </source>
</evidence>
<dbReference type="GO" id="GO:0005524">
    <property type="term" value="F:ATP binding"/>
    <property type="evidence" value="ECO:0007669"/>
    <property type="project" value="UniProtKB-KW"/>
</dbReference>
<keyword evidence="3" id="KW-0547">Nucleotide-binding</keyword>
<keyword evidence="4" id="KW-1185">Reference proteome</keyword>
<evidence type="ECO:0000313" key="3">
    <source>
        <dbReference type="EMBL" id="KAA5546476.1"/>
    </source>
</evidence>
<gene>
    <name evidence="3" type="ORF">F0145_11335</name>
</gene>
<dbReference type="Proteomes" id="UP000323426">
    <property type="component" value="Unassembled WGS sequence"/>
</dbReference>
<evidence type="ECO:0000313" key="4">
    <source>
        <dbReference type="Proteomes" id="UP000323426"/>
    </source>
</evidence>
<dbReference type="GO" id="GO:0004674">
    <property type="term" value="F:protein serine/threonine kinase activity"/>
    <property type="evidence" value="ECO:0007669"/>
    <property type="project" value="UniProtKB-KW"/>
</dbReference>
<accession>A0A5M6DJD5</accession>
<dbReference type="PANTHER" id="PTHR35526">
    <property type="entry name" value="ANTI-SIGMA-F FACTOR RSBW-RELATED"/>
    <property type="match status" value="1"/>
</dbReference>
<dbReference type="PANTHER" id="PTHR35526:SF3">
    <property type="entry name" value="ANTI-SIGMA-F FACTOR RSBW"/>
    <property type="match status" value="1"/>
</dbReference>
<dbReference type="Pfam" id="PF13581">
    <property type="entry name" value="HATPase_c_2"/>
    <property type="match status" value="1"/>
</dbReference>
<name>A0A5M6DJD5_9BACT</name>
<dbReference type="InterPro" id="IPR003594">
    <property type="entry name" value="HATPase_dom"/>
</dbReference>
<keyword evidence="1" id="KW-0808">Transferase</keyword>
<organism evidence="3 4">
    <name type="scientific">Adhaeribacter rhizoryzae</name>
    <dbReference type="NCBI Taxonomy" id="2607907"/>
    <lineage>
        <taxon>Bacteria</taxon>
        <taxon>Pseudomonadati</taxon>
        <taxon>Bacteroidota</taxon>
        <taxon>Cytophagia</taxon>
        <taxon>Cytophagales</taxon>
        <taxon>Hymenobacteraceae</taxon>
        <taxon>Adhaeribacter</taxon>
    </lineage>
</organism>
<sequence>MNQLKIQIPSLIENIRVVESFIDNSKEKFNIEDDIYGNIMVAVTESVNNAIRHGNKFDKDKNVLLSLFVEDDRLRFEVEDEGRGFDYNSLSDPTAPENIENPGGRGIFLMRNLSDEVEFSNDGRKVELTFFINNNA</sequence>
<keyword evidence="1" id="KW-0418">Kinase</keyword>
<keyword evidence="1" id="KW-0723">Serine/threonine-protein kinase</keyword>
<dbReference type="CDD" id="cd16936">
    <property type="entry name" value="HATPase_RsbW-like"/>
    <property type="match status" value="1"/>
</dbReference>
<dbReference type="InterPro" id="IPR036890">
    <property type="entry name" value="HATPase_C_sf"/>
</dbReference>
<comment type="caution">
    <text evidence="3">The sequence shown here is derived from an EMBL/GenBank/DDBJ whole genome shotgun (WGS) entry which is preliminary data.</text>
</comment>
<reference evidence="3 4" key="1">
    <citation type="submission" date="2019-09" db="EMBL/GenBank/DDBJ databases">
        <title>Genome sequence and assembly of Adhaeribacter sp.</title>
        <authorList>
            <person name="Chhetri G."/>
        </authorList>
    </citation>
    <scope>NUCLEOTIDE SEQUENCE [LARGE SCALE GENOMIC DNA]</scope>
    <source>
        <strain evidence="3 4">DK36</strain>
    </source>
</reference>
<dbReference type="InterPro" id="IPR050267">
    <property type="entry name" value="Anti-sigma-factor_SerPK"/>
</dbReference>
<dbReference type="AlphaFoldDB" id="A0A5M6DJD5"/>
<protein>
    <submittedName>
        <fullName evidence="3">ATP-binding protein</fullName>
    </submittedName>
</protein>
<proteinExistence type="predicted"/>
<keyword evidence="3" id="KW-0067">ATP-binding</keyword>
<dbReference type="RefSeq" id="WP_150088523.1">
    <property type="nucleotide sequence ID" value="NZ_VWSF01000007.1"/>
</dbReference>
<evidence type="ECO:0000259" key="2">
    <source>
        <dbReference type="Pfam" id="PF13581"/>
    </source>
</evidence>